<feature type="binding site" evidence="4">
    <location>
        <position position="97"/>
    </location>
    <ligand>
        <name>Mg(2+)</name>
        <dbReference type="ChEBI" id="CHEBI:18420"/>
        <label>1</label>
        <note>catalytic</note>
    </ligand>
</feature>
<dbReference type="Gene3D" id="3.30.540.10">
    <property type="entry name" value="Fructose-1,6-Bisphosphatase, subunit A, domain 1"/>
    <property type="match status" value="1"/>
</dbReference>
<dbReference type="KEGG" id="drc:G0Q07_14065"/>
<reference evidence="5 6" key="1">
    <citation type="submission" date="2020-02" db="EMBL/GenBank/DDBJ databases">
        <title>Genome sequencing for Draconibacterium sp. strain M1.</title>
        <authorList>
            <person name="Park S.-J."/>
        </authorList>
    </citation>
    <scope>NUCLEOTIDE SEQUENCE [LARGE SCALE GENOMIC DNA]</scope>
    <source>
        <strain evidence="5 6">M1</strain>
    </source>
</reference>
<feature type="binding site" evidence="4">
    <location>
        <position position="79"/>
    </location>
    <ligand>
        <name>Mg(2+)</name>
        <dbReference type="ChEBI" id="CHEBI:18420"/>
        <label>1</label>
        <note>catalytic</note>
    </ligand>
</feature>
<dbReference type="EMBL" id="CP048409">
    <property type="protein sequence ID" value="QIA08775.1"/>
    <property type="molecule type" value="Genomic_DNA"/>
</dbReference>
<accession>A0A6C0RGH7</accession>
<organism evidence="5 6">
    <name type="scientific">Draconibacterium halophilum</name>
    <dbReference type="NCBI Taxonomy" id="2706887"/>
    <lineage>
        <taxon>Bacteria</taxon>
        <taxon>Pseudomonadati</taxon>
        <taxon>Bacteroidota</taxon>
        <taxon>Bacteroidia</taxon>
        <taxon>Marinilabiliales</taxon>
        <taxon>Prolixibacteraceae</taxon>
        <taxon>Draconibacterium</taxon>
    </lineage>
</organism>
<dbReference type="Pfam" id="PF00459">
    <property type="entry name" value="Inositol_P"/>
    <property type="match status" value="1"/>
</dbReference>
<dbReference type="GO" id="GO:0007165">
    <property type="term" value="P:signal transduction"/>
    <property type="evidence" value="ECO:0007669"/>
    <property type="project" value="TreeGrafter"/>
</dbReference>
<dbReference type="InterPro" id="IPR020583">
    <property type="entry name" value="Inositol_monoP_metal-BS"/>
</dbReference>
<feature type="binding site" evidence="4">
    <location>
        <position position="237"/>
    </location>
    <ligand>
        <name>Mg(2+)</name>
        <dbReference type="ChEBI" id="CHEBI:18420"/>
        <label>1</label>
        <note>catalytic</note>
    </ligand>
</feature>
<dbReference type="GO" id="GO:0006020">
    <property type="term" value="P:inositol metabolic process"/>
    <property type="evidence" value="ECO:0007669"/>
    <property type="project" value="TreeGrafter"/>
</dbReference>
<evidence type="ECO:0000313" key="6">
    <source>
        <dbReference type="Proteomes" id="UP000474630"/>
    </source>
</evidence>
<dbReference type="InterPro" id="IPR000760">
    <property type="entry name" value="Inositol_monophosphatase-like"/>
</dbReference>
<dbReference type="Gene3D" id="3.40.190.80">
    <property type="match status" value="1"/>
</dbReference>
<evidence type="ECO:0000256" key="4">
    <source>
        <dbReference type="PIRSR" id="PIRSR600760-2"/>
    </source>
</evidence>
<keyword evidence="2" id="KW-0378">Hydrolase</keyword>
<feature type="binding site" evidence="4">
    <location>
        <position position="100"/>
    </location>
    <ligand>
        <name>Mg(2+)</name>
        <dbReference type="ChEBI" id="CHEBI:18420"/>
        <label>1</label>
        <note>catalytic</note>
    </ligand>
</feature>
<keyword evidence="3 4" id="KW-0460">Magnesium</keyword>
<name>A0A6C0RGH7_9BACT</name>
<keyword evidence="1 4" id="KW-0479">Metal-binding</keyword>
<gene>
    <name evidence="5" type="ORF">G0Q07_14065</name>
</gene>
<dbReference type="Proteomes" id="UP000474630">
    <property type="component" value="Chromosome"/>
</dbReference>
<protein>
    <submittedName>
        <fullName evidence="5">Inositol monophosphatase</fullName>
    </submittedName>
</protein>
<evidence type="ECO:0000256" key="3">
    <source>
        <dbReference type="ARBA" id="ARBA00022842"/>
    </source>
</evidence>
<dbReference type="GO" id="GO:0046872">
    <property type="term" value="F:metal ion binding"/>
    <property type="evidence" value="ECO:0007669"/>
    <property type="project" value="UniProtKB-KW"/>
</dbReference>
<dbReference type="SUPFAM" id="SSF56655">
    <property type="entry name" value="Carbohydrate phosphatase"/>
    <property type="match status" value="1"/>
</dbReference>
<evidence type="ECO:0000256" key="2">
    <source>
        <dbReference type="ARBA" id="ARBA00022801"/>
    </source>
</evidence>
<dbReference type="PROSITE" id="PS00629">
    <property type="entry name" value="IMP_1"/>
    <property type="match status" value="1"/>
</dbReference>
<keyword evidence="6" id="KW-1185">Reference proteome</keyword>
<dbReference type="PANTHER" id="PTHR20854">
    <property type="entry name" value="INOSITOL MONOPHOSPHATASE"/>
    <property type="match status" value="1"/>
</dbReference>
<dbReference type="AlphaFoldDB" id="A0A6C0RGH7"/>
<proteinExistence type="predicted"/>
<sequence>MQLSITDLNTLCLLAIKAAQKAGLLISEFSTKEVSVKNKEAADSLASQVVTEVDVKAQNIILEVLSPTLSKYDLALLTEESVDDKSRLQKDYFWCIDPMDGTLAFTEKTPGYAVSIALVSKSGKPVIGVVFDPTTQNLYHAINGQGAFKNDVAWQPNLDLEGKNSFTLHIDRTFLEFDYFNEFILGLEERLTELNINQLKIQKQAGAVLNAIWTLEQAPGCYFKIPKPTAGGGSLWDFAATACIFNELGAPATSFNGSALDLNRSDSTFMNHRGVLYASNQLIAKIIMGNPILAKNT</sequence>
<dbReference type="GO" id="GO:0008934">
    <property type="term" value="F:inositol monophosphate 1-phosphatase activity"/>
    <property type="evidence" value="ECO:0007669"/>
    <property type="project" value="TreeGrafter"/>
</dbReference>
<evidence type="ECO:0000313" key="5">
    <source>
        <dbReference type="EMBL" id="QIA08775.1"/>
    </source>
</evidence>
<dbReference type="PRINTS" id="PR00377">
    <property type="entry name" value="IMPHPHTASES"/>
</dbReference>
<comment type="cofactor">
    <cofactor evidence="4">
        <name>Mg(2+)</name>
        <dbReference type="ChEBI" id="CHEBI:18420"/>
    </cofactor>
</comment>
<dbReference type="RefSeq" id="WP_163347189.1">
    <property type="nucleotide sequence ID" value="NZ_CP048409.1"/>
</dbReference>
<dbReference type="PANTHER" id="PTHR20854:SF4">
    <property type="entry name" value="INOSITOL-1-MONOPHOSPHATASE-RELATED"/>
    <property type="match status" value="1"/>
</dbReference>
<evidence type="ECO:0000256" key="1">
    <source>
        <dbReference type="ARBA" id="ARBA00022723"/>
    </source>
</evidence>